<reference evidence="3" key="1">
    <citation type="submission" date="2018-12" db="EMBL/GenBank/DDBJ databases">
        <title>A new species of lactobacillus.</title>
        <authorList>
            <person name="Jian Y."/>
            <person name="Xin L."/>
            <person name="Hong Z.J."/>
            <person name="Ming L.Z."/>
            <person name="Hong X.Z."/>
        </authorList>
    </citation>
    <scope>NUCLEOTIDE SEQUENCE [LARGE SCALE GENOMIC DNA]</scope>
    <source>
        <strain evidence="3">HSLZ-75</strain>
    </source>
</reference>
<dbReference type="Proteomes" id="UP000294321">
    <property type="component" value="Chromosome"/>
</dbReference>
<keyword evidence="3" id="KW-1185">Reference proteome</keyword>
<feature type="domain" description="Transposase DDE" evidence="1">
    <location>
        <begin position="98"/>
        <end position="246"/>
    </location>
</feature>
<dbReference type="InterPro" id="IPR025668">
    <property type="entry name" value="Tnp_DDE_dom"/>
</dbReference>
<accession>A0A4P6ZKG6</accession>
<proteinExistence type="predicted"/>
<dbReference type="NCBIfam" id="NF033520">
    <property type="entry name" value="transpos_IS982"/>
    <property type="match status" value="1"/>
</dbReference>
<dbReference type="Pfam" id="PF13612">
    <property type="entry name" value="DDE_Tnp_1_3"/>
    <property type="match status" value="1"/>
</dbReference>
<dbReference type="RefSeq" id="WP_133441824.1">
    <property type="nucleotide sequence ID" value="NZ_CP034726.1"/>
</dbReference>
<evidence type="ECO:0000259" key="1">
    <source>
        <dbReference type="Pfam" id="PF13612"/>
    </source>
</evidence>
<evidence type="ECO:0000313" key="2">
    <source>
        <dbReference type="EMBL" id="QBP18265.1"/>
    </source>
</evidence>
<sequence>MHTIKPLYKAFISKNFRRRRNVNHSKLTDVEVIALLCLQALLGINARLRFYHFILNNGVISPYRMPEESRFNRICNRDGIILQIIRWELIVRRVHPKYSIIDSLPIPLCKYVRNTRATLLNRYANICFKSTKKMYYYGLKGSFEVSDSGIVLAYTITKASIHDIKMVRTLVDEFPCQHILADEGYISKALKADLAKHGVWFWTPLQSNMKQYSYDDSLLRRLRRHIETVFSRLNQSFHIEHNTGRSLSGFQTRLEQALLVDTLLKLKILN</sequence>
<organism evidence="2 3">
    <name type="scientific">Acetilactobacillus jinshanensis</name>
    <dbReference type="NCBI Taxonomy" id="1720083"/>
    <lineage>
        <taxon>Bacteria</taxon>
        <taxon>Bacillati</taxon>
        <taxon>Bacillota</taxon>
        <taxon>Bacilli</taxon>
        <taxon>Lactobacillales</taxon>
        <taxon>Lactobacillaceae</taxon>
        <taxon>Acetilactobacillus</taxon>
    </lineage>
</organism>
<gene>
    <name evidence="2" type="ORF">ELX58_03745</name>
</gene>
<evidence type="ECO:0000313" key="3">
    <source>
        <dbReference type="Proteomes" id="UP000294321"/>
    </source>
</evidence>
<dbReference type="KEGG" id="lji:ELX58_03745"/>
<protein>
    <submittedName>
        <fullName evidence="2">IS982 family transposase</fullName>
    </submittedName>
</protein>
<dbReference type="OrthoDB" id="2187339at2"/>
<dbReference type="AlphaFoldDB" id="A0A4P6ZKG6"/>
<dbReference type="EMBL" id="CP034726">
    <property type="protein sequence ID" value="QBP18265.1"/>
    <property type="molecule type" value="Genomic_DNA"/>
</dbReference>
<name>A0A4P6ZKG6_9LACO</name>